<reference evidence="2" key="1">
    <citation type="submission" date="2018-02" db="EMBL/GenBank/DDBJ databases">
        <title>Rhizophora mucronata_Transcriptome.</title>
        <authorList>
            <person name="Meera S.P."/>
            <person name="Sreeshan A."/>
            <person name="Augustine A."/>
        </authorList>
    </citation>
    <scope>NUCLEOTIDE SEQUENCE</scope>
    <source>
        <tissue evidence="2">Leaf</tissue>
    </source>
</reference>
<keyword evidence="1" id="KW-0812">Transmembrane</keyword>
<feature type="transmembrane region" description="Helical" evidence="1">
    <location>
        <begin position="66"/>
        <end position="86"/>
    </location>
</feature>
<feature type="transmembrane region" description="Helical" evidence="1">
    <location>
        <begin position="20"/>
        <end position="45"/>
    </location>
</feature>
<proteinExistence type="predicted"/>
<sequence>MTSLGSFKPSSASCSSALSFTASAVYLILPSSINSFWPIVLKTLSLIETKTRGASTVKQRNERIKILCHLWTFFINITPASLSLFLDQSFSKQHISAIQNRRRFTLRYQDTKARVSISFLYCAFCVFKGK</sequence>
<keyword evidence="1" id="KW-1133">Transmembrane helix</keyword>
<organism evidence="2">
    <name type="scientific">Rhizophora mucronata</name>
    <name type="common">Asiatic mangrove</name>
    <dbReference type="NCBI Taxonomy" id="61149"/>
    <lineage>
        <taxon>Eukaryota</taxon>
        <taxon>Viridiplantae</taxon>
        <taxon>Streptophyta</taxon>
        <taxon>Embryophyta</taxon>
        <taxon>Tracheophyta</taxon>
        <taxon>Spermatophyta</taxon>
        <taxon>Magnoliopsida</taxon>
        <taxon>eudicotyledons</taxon>
        <taxon>Gunneridae</taxon>
        <taxon>Pentapetalae</taxon>
        <taxon>rosids</taxon>
        <taxon>fabids</taxon>
        <taxon>Malpighiales</taxon>
        <taxon>Rhizophoraceae</taxon>
        <taxon>Rhizophora</taxon>
    </lineage>
</organism>
<dbReference type="EMBL" id="GGEC01008130">
    <property type="protein sequence ID" value="MBW88613.1"/>
    <property type="molecule type" value="Transcribed_RNA"/>
</dbReference>
<name>A0A2P2J547_RHIMU</name>
<accession>A0A2P2J547</accession>
<evidence type="ECO:0000313" key="2">
    <source>
        <dbReference type="EMBL" id="MBW88613.1"/>
    </source>
</evidence>
<dbReference type="AlphaFoldDB" id="A0A2P2J547"/>
<evidence type="ECO:0000256" key="1">
    <source>
        <dbReference type="SAM" id="Phobius"/>
    </source>
</evidence>
<keyword evidence="1" id="KW-0472">Membrane</keyword>
<protein>
    <submittedName>
        <fullName evidence="2">Uncharacterized protein</fullName>
    </submittedName>
</protein>